<comment type="caution">
    <text evidence="2">The sequence shown here is derived from an EMBL/GenBank/DDBJ whole genome shotgun (WGS) entry which is preliminary data.</text>
</comment>
<dbReference type="SUPFAM" id="SSF47336">
    <property type="entry name" value="ACP-like"/>
    <property type="match status" value="1"/>
</dbReference>
<gene>
    <name evidence="2" type="ORF">HNR30_000293</name>
</gene>
<dbReference type="PROSITE" id="PS50075">
    <property type="entry name" value="CARRIER"/>
    <property type="match status" value="1"/>
</dbReference>
<accession>A0A7W0CD45</accession>
<protein>
    <submittedName>
        <fullName evidence="2">Acyl carrier protein</fullName>
    </submittedName>
</protein>
<organism evidence="2 3">
    <name type="scientific">Nonomuraea soli</name>
    <dbReference type="NCBI Taxonomy" id="1032476"/>
    <lineage>
        <taxon>Bacteria</taxon>
        <taxon>Bacillati</taxon>
        <taxon>Actinomycetota</taxon>
        <taxon>Actinomycetes</taxon>
        <taxon>Streptosporangiales</taxon>
        <taxon>Streptosporangiaceae</taxon>
        <taxon>Nonomuraea</taxon>
    </lineage>
</organism>
<proteinExistence type="predicted"/>
<dbReference type="InterPro" id="IPR009081">
    <property type="entry name" value="PP-bd_ACP"/>
</dbReference>
<evidence type="ECO:0000259" key="1">
    <source>
        <dbReference type="PROSITE" id="PS50075"/>
    </source>
</evidence>
<dbReference type="AlphaFoldDB" id="A0A7W0CD45"/>
<evidence type="ECO:0000313" key="2">
    <source>
        <dbReference type="EMBL" id="MBA2888958.1"/>
    </source>
</evidence>
<dbReference type="InterPro" id="IPR036736">
    <property type="entry name" value="ACP-like_sf"/>
</dbReference>
<keyword evidence="3" id="KW-1185">Reference proteome</keyword>
<dbReference type="Gene3D" id="1.10.1200.10">
    <property type="entry name" value="ACP-like"/>
    <property type="match status" value="1"/>
</dbReference>
<feature type="domain" description="Carrier" evidence="1">
    <location>
        <begin position="1"/>
        <end position="78"/>
    </location>
</feature>
<evidence type="ECO:0000313" key="3">
    <source>
        <dbReference type="Proteomes" id="UP000530928"/>
    </source>
</evidence>
<dbReference type="Proteomes" id="UP000530928">
    <property type="component" value="Unassembled WGS sequence"/>
</dbReference>
<dbReference type="Pfam" id="PF00550">
    <property type="entry name" value="PP-binding"/>
    <property type="match status" value="1"/>
</dbReference>
<sequence>MIKQRLAELVAEASDNAVTAQEALDSAVPLSALGLTSIGQMRLVDAIEAEFGVEVELTDDGLAMLDDLDRLAAFVAVP</sequence>
<name>A0A7W0CD45_9ACTN</name>
<dbReference type="EMBL" id="JACDUR010000001">
    <property type="protein sequence ID" value="MBA2888958.1"/>
    <property type="molecule type" value="Genomic_DNA"/>
</dbReference>
<reference evidence="2 3" key="1">
    <citation type="submission" date="2020-07" db="EMBL/GenBank/DDBJ databases">
        <title>Genomic Encyclopedia of Type Strains, Phase IV (KMG-IV): sequencing the most valuable type-strain genomes for metagenomic binning, comparative biology and taxonomic classification.</title>
        <authorList>
            <person name="Goeker M."/>
        </authorList>
    </citation>
    <scope>NUCLEOTIDE SEQUENCE [LARGE SCALE GENOMIC DNA]</scope>
    <source>
        <strain evidence="2 3">DSM 45533</strain>
    </source>
</reference>
<dbReference type="RefSeq" id="WP_181607596.1">
    <property type="nucleotide sequence ID" value="NZ_BAABAM010000001.1"/>
</dbReference>